<dbReference type="PROSITE" id="PS51892">
    <property type="entry name" value="SUBTILASE"/>
    <property type="match status" value="1"/>
</dbReference>
<dbReference type="GO" id="GO:0016020">
    <property type="term" value="C:membrane"/>
    <property type="evidence" value="ECO:0007669"/>
    <property type="project" value="InterPro"/>
</dbReference>
<dbReference type="InterPro" id="IPR050131">
    <property type="entry name" value="Peptidase_S8_subtilisin-like"/>
</dbReference>
<dbReference type="SUPFAM" id="SSF52025">
    <property type="entry name" value="PA domain"/>
    <property type="match status" value="1"/>
</dbReference>
<dbReference type="Pfam" id="PF00082">
    <property type="entry name" value="Peptidase_S8"/>
    <property type="match status" value="1"/>
</dbReference>
<dbReference type="GO" id="GO:0006508">
    <property type="term" value="P:proteolysis"/>
    <property type="evidence" value="ECO:0007669"/>
    <property type="project" value="UniProtKB-KW"/>
</dbReference>
<dbReference type="KEGG" id="ela:UCREL1_7228"/>
<evidence type="ECO:0000313" key="13">
    <source>
        <dbReference type="EMBL" id="EMR65789.1"/>
    </source>
</evidence>
<dbReference type="PANTHER" id="PTHR43806:SF66">
    <property type="entry name" value="SERIN ENDOPEPTIDASE"/>
    <property type="match status" value="1"/>
</dbReference>
<evidence type="ECO:0000256" key="9">
    <source>
        <dbReference type="SAM" id="SignalP"/>
    </source>
</evidence>
<dbReference type="InterPro" id="IPR015500">
    <property type="entry name" value="Peptidase_S8_subtilisin-rel"/>
</dbReference>
<dbReference type="GO" id="GO:0004252">
    <property type="term" value="F:serine-type endopeptidase activity"/>
    <property type="evidence" value="ECO:0007669"/>
    <property type="project" value="UniProtKB-UniRule"/>
</dbReference>
<keyword evidence="14" id="KW-1185">Reference proteome</keyword>
<comment type="similarity">
    <text evidence="1 8">Belongs to the peptidase S8 family.</text>
</comment>
<dbReference type="Gene3D" id="2.60.40.1710">
    <property type="entry name" value="Subtilisin-like superfamily"/>
    <property type="match status" value="1"/>
</dbReference>
<feature type="chain" id="PRO_5004084612" evidence="9">
    <location>
        <begin position="24"/>
        <end position="877"/>
    </location>
</feature>
<dbReference type="Pfam" id="PF02225">
    <property type="entry name" value="PA"/>
    <property type="match status" value="1"/>
</dbReference>
<sequence>MVRSGVLLTLFASAASFFSQADAAKTKSSSKILPGNYIVEFEDATDSSEFFSHIESLAETRMKLDYSLFKGVSIQFKDIPTAEEQASKLSSLSSVKQVWPNRVYYLPKDEVVWTGTAGGPDFIQNVKRQNGNDTFTPHVMTQVDKLRAKGVTGDGIKIGVIDTGTDYTHPALGGGFGPEYLVSYGYDIVGDDYDGDNTPVPDDDPYDGCAGHGSHVAGIIAAQANEYGFTGAAPGVTLGSFRVFGCTGGAGNDVLIEAYMRAYEAGSDIITASIGGSSGWSEDPWAVAVSRIVEAGVPCTVSAGNDGAYGLFYASTASNGKKVTSIASFDNDVTPLLLTESSFAVDGGDTDTFGYSLGEPGEWTDVSLPLWTPSLDITDPATGCEPYPEDTPDLSGYIVLIRRGTCTFVDKATYAAQYGAQYVMFYNNVRIGATGPSAGGVTGILGVGMVTADQGEAWIASLAAESEVVLTLTDPLTAPVQLTEQKNNITGGFASTYTTWNPTFEMDIKPQLASPGGMILSTWPVTLGSYAVISGTSMACPLVAAVFALVATVRGTFDPFTIESLLSATSNPQLLNDGTATYPLLAPVSQQGAGLVQAYDAAYATTLLSKSSLAFNDTDNFVDTLDFTIQNLGEEDVTYELGSVGAATGYTFSTDIYPDFFPDLELTDEYATVELSETSITVPAGGESTISVTITPPAINATRLPVYSGYITLNGTNGDSLSLPYNGAVGSLNSVQVLDLAYLTYSTDPQLAPITGENATFSLPAPGNGTDDATYPVAMALLAFGSPQINVKLVPISGDYPTGEDLGHIFGSPTKYLSRDAQYVVWEGALADGSFAPAGQYKFVIEALHIYGDASDPEQYDVQETIPFSISYTGKKL</sequence>
<reference evidence="14" key="1">
    <citation type="journal article" date="2013" name="Genome Announc.">
        <title>Draft genome sequence of the grapevine dieback fungus Eutypa lata UCR-EL1.</title>
        <authorList>
            <person name="Blanco-Ulate B."/>
            <person name="Rolshausen P.E."/>
            <person name="Cantu D."/>
        </authorList>
    </citation>
    <scope>NUCLEOTIDE SEQUENCE [LARGE SCALE GENOMIC DNA]</scope>
    <source>
        <strain evidence="14">UCR-EL1</strain>
    </source>
</reference>
<dbReference type="InterPro" id="IPR010435">
    <property type="entry name" value="C5a/SBT2-like_Fn3"/>
</dbReference>
<dbReference type="InterPro" id="IPR022398">
    <property type="entry name" value="Peptidase_S8_His-AS"/>
</dbReference>
<evidence type="ECO:0000259" key="10">
    <source>
        <dbReference type="Pfam" id="PF00082"/>
    </source>
</evidence>
<evidence type="ECO:0000256" key="5">
    <source>
        <dbReference type="ARBA" id="ARBA00022801"/>
    </source>
</evidence>
<name>M7SHK4_EUTLA</name>
<dbReference type="Gene3D" id="3.50.30.30">
    <property type="match status" value="1"/>
</dbReference>
<dbReference type="InterPro" id="IPR046450">
    <property type="entry name" value="PA_dom_sf"/>
</dbReference>
<evidence type="ECO:0000256" key="6">
    <source>
        <dbReference type="ARBA" id="ARBA00022825"/>
    </source>
</evidence>
<feature type="domain" description="Peptidase S8/S53" evidence="10">
    <location>
        <begin position="153"/>
        <end position="570"/>
    </location>
</feature>
<feature type="signal peptide" evidence="9">
    <location>
        <begin position="1"/>
        <end position="23"/>
    </location>
</feature>
<feature type="active site" description="Charge relay system" evidence="7 8">
    <location>
        <position position="537"/>
    </location>
</feature>
<dbReference type="Proteomes" id="UP000012174">
    <property type="component" value="Unassembled WGS sequence"/>
</dbReference>
<proteinExistence type="inferred from homology"/>
<dbReference type="EMBL" id="KB706790">
    <property type="protein sequence ID" value="EMR65789.1"/>
    <property type="molecule type" value="Genomic_DNA"/>
</dbReference>
<evidence type="ECO:0000256" key="7">
    <source>
        <dbReference type="PIRSR" id="PIRSR615500-1"/>
    </source>
</evidence>
<dbReference type="eggNOG" id="KOG4266">
    <property type="taxonomic scope" value="Eukaryota"/>
</dbReference>
<dbReference type="SUPFAM" id="SSF52743">
    <property type="entry name" value="Subtilisin-like"/>
    <property type="match status" value="1"/>
</dbReference>
<organism evidence="13 14">
    <name type="scientific">Eutypa lata (strain UCR-EL1)</name>
    <name type="common">Grapevine dieback disease fungus</name>
    <name type="synonym">Eutypa armeniacae</name>
    <dbReference type="NCBI Taxonomy" id="1287681"/>
    <lineage>
        <taxon>Eukaryota</taxon>
        <taxon>Fungi</taxon>
        <taxon>Dikarya</taxon>
        <taxon>Ascomycota</taxon>
        <taxon>Pezizomycotina</taxon>
        <taxon>Sordariomycetes</taxon>
        <taxon>Xylariomycetidae</taxon>
        <taxon>Xylariales</taxon>
        <taxon>Diatrypaceae</taxon>
        <taxon>Eutypa</taxon>
    </lineage>
</organism>
<feature type="domain" description="PA" evidence="11">
    <location>
        <begin position="380"/>
        <end position="457"/>
    </location>
</feature>
<dbReference type="CDD" id="cd07489">
    <property type="entry name" value="Peptidases_S8_5"/>
    <property type="match status" value="1"/>
</dbReference>
<evidence type="ECO:0000256" key="3">
    <source>
        <dbReference type="ARBA" id="ARBA00022670"/>
    </source>
</evidence>
<dbReference type="HOGENOM" id="CLU_003559_3_1_1"/>
<keyword evidence="4 9" id="KW-0732">Signal</keyword>
<accession>M7SHK4</accession>
<feature type="active site" description="Charge relay system" evidence="7 8">
    <location>
        <position position="212"/>
    </location>
</feature>
<dbReference type="CDD" id="cd02124">
    <property type="entry name" value="PA_PoS1_like"/>
    <property type="match status" value="1"/>
</dbReference>
<evidence type="ECO:0000259" key="11">
    <source>
        <dbReference type="Pfam" id="PF02225"/>
    </source>
</evidence>
<dbReference type="InterPro" id="IPR036852">
    <property type="entry name" value="Peptidase_S8/S53_dom_sf"/>
</dbReference>
<dbReference type="InterPro" id="IPR034187">
    <property type="entry name" value="Peptidases_S8_5"/>
</dbReference>
<keyword evidence="2" id="KW-0964">Secreted</keyword>
<evidence type="ECO:0000256" key="8">
    <source>
        <dbReference type="PROSITE-ProRule" id="PRU01240"/>
    </source>
</evidence>
<dbReference type="OMA" id="DCADFFA"/>
<keyword evidence="2" id="KW-0134">Cell wall</keyword>
<gene>
    <name evidence="13" type="ORF">UCREL1_7228</name>
</gene>
<dbReference type="AlphaFoldDB" id="M7SHK4"/>
<dbReference type="InterPro" id="IPR023828">
    <property type="entry name" value="Peptidase_S8_Ser-AS"/>
</dbReference>
<keyword evidence="5 8" id="KW-0378">Hydrolase</keyword>
<keyword evidence="6 8" id="KW-0720">Serine protease</keyword>
<protein>
    <submittedName>
        <fullName evidence="13">Putative minor extracellular protease vpr protein</fullName>
    </submittedName>
</protein>
<evidence type="ECO:0000313" key="14">
    <source>
        <dbReference type="Proteomes" id="UP000012174"/>
    </source>
</evidence>
<dbReference type="InterPro" id="IPR003137">
    <property type="entry name" value="PA_domain"/>
</dbReference>
<evidence type="ECO:0000256" key="1">
    <source>
        <dbReference type="ARBA" id="ARBA00011073"/>
    </source>
</evidence>
<dbReference type="Gene3D" id="3.40.50.200">
    <property type="entry name" value="Peptidase S8/S53 domain"/>
    <property type="match status" value="1"/>
</dbReference>
<feature type="domain" description="C5a peptidase/Subtilisin-like protease SBT2-like Fn3-like" evidence="12">
    <location>
        <begin position="614"/>
        <end position="725"/>
    </location>
</feature>
<dbReference type="PANTHER" id="PTHR43806">
    <property type="entry name" value="PEPTIDASE S8"/>
    <property type="match status" value="1"/>
</dbReference>
<dbReference type="PROSITE" id="PS00138">
    <property type="entry name" value="SUBTILASE_SER"/>
    <property type="match status" value="1"/>
</dbReference>
<evidence type="ECO:0000256" key="2">
    <source>
        <dbReference type="ARBA" id="ARBA00022512"/>
    </source>
</evidence>
<evidence type="ECO:0000256" key="4">
    <source>
        <dbReference type="ARBA" id="ARBA00022729"/>
    </source>
</evidence>
<dbReference type="PRINTS" id="PR00723">
    <property type="entry name" value="SUBTILISIN"/>
</dbReference>
<dbReference type="Pfam" id="PF06280">
    <property type="entry name" value="fn3_5"/>
    <property type="match status" value="1"/>
</dbReference>
<dbReference type="OrthoDB" id="10256524at2759"/>
<feature type="active site" description="Charge relay system" evidence="7 8">
    <location>
        <position position="162"/>
    </location>
</feature>
<keyword evidence="3 8" id="KW-0645">Protease</keyword>
<dbReference type="PROSITE" id="PS00137">
    <property type="entry name" value="SUBTILASE_HIS"/>
    <property type="match status" value="1"/>
</dbReference>
<dbReference type="InterPro" id="IPR000209">
    <property type="entry name" value="Peptidase_S8/S53_dom"/>
</dbReference>
<evidence type="ECO:0000259" key="12">
    <source>
        <dbReference type="Pfam" id="PF06280"/>
    </source>
</evidence>